<dbReference type="EMBL" id="CP045798">
    <property type="protein sequence ID" value="QNB47958.1"/>
    <property type="molecule type" value="Genomic_DNA"/>
</dbReference>
<dbReference type="Gene3D" id="3.30.565.10">
    <property type="entry name" value="Histidine kinase-like ATPase, C-terminal domain"/>
    <property type="match status" value="1"/>
</dbReference>
<reference evidence="11 12" key="1">
    <citation type="journal article" date="2019" name="Front. Microbiol.">
        <title>Thermoanaerosceptrum fracticalcis gen. nov. sp. nov., a Novel Fumarate-Fermenting Microorganism From a Deep Fractured Carbonate Aquifer of the US Great Basin.</title>
        <authorList>
            <person name="Hamilton-Brehm S.D."/>
            <person name="Stewart L.E."/>
            <person name="Zavarin M."/>
            <person name="Caldwell M."/>
            <person name="Lawson P.A."/>
            <person name="Onstott T.C."/>
            <person name="Grzymski J."/>
            <person name="Neveux I."/>
            <person name="Lollar B.S."/>
            <person name="Russell C.E."/>
            <person name="Moser D.P."/>
        </authorList>
    </citation>
    <scope>NUCLEOTIDE SEQUENCE [LARGE SCALE GENOMIC DNA]</scope>
    <source>
        <strain evidence="11 12">DRI-13</strain>
    </source>
</reference>
<dbReference type="InterPro" id="IPR003594">
    <property type="entry name" value="HATPase_dom"/>
</dbReference>
<dbReference type="GO" id="GO:0005886">
    <property type="term" value="C:plasma membrane"/>
    <property type="evidence" value="ECO:0007669"/>
    <property type="project" value="TreeGrafter"/>
</dbReference>
<dbReference type="OrthoDB" id="112712at2"/>
<feature type="domain" description="Histidine kinase" evidence="10">
    <location>
        <begin position="192"/>
        <end position="409"/>
    </location>
</feature>
<dbReference type="InterPro" id="IPR003661">
    <property type="entry name" value="HisK_dim/P_dom"/>
</dbReference>
<evidence type="ECO:0000256" key="9">
    <source>
        <dbReference type="SAM" id="Phobius"/>
    </source>
</evidence>
<dbReference type="PRINTS" id="PR00344">
    <property type="entry name" value="BCTRLSENSOR"/>
</dbReference>
<keyword evidence="7" id="KW-0902">Two-component regulatory system</keyword>
<keyword evidence="8 9" id="KW-0472">Membrane</keyword>
<dbReference type="SUPFAM" id="SSF55874">
    <property type="entry name" value="ATPase domain of HSP90 chaperone/DNA topoisomerase II/histidine kinase"/>
    <property type="match status" value="1"/>
</dbReference>
<accession>A0A7G6E7A4</accession>
<evidence type="ECO:0000259" key="10">
    <source>
        <dbReference type="PROSITE" id="PS50109"/>
    </source>
</evidence>
<evidence type="ECO:0000256" key="7">
    <source>
        <dbReference type="ARBA" id="ARBA00023012"/>
    </source>
</evidence>
<evidence type="ECO:0000313" key="11">
    <source>
        <dbReference type="EMBL" id="QNB47958.1"/>
    </source>
</evidence>
<dbReference type="GO" id="GO:0000155">
    <property type="term" value="F:phosphorelay sensor kinase activity"/>
    <property type="evidence" value="ECO:0007669"/>
    <property type="project" value="InterPro"/>
</dbReference>
<evidence type="ECO:0000256" key="6">
    <source>
        <dbReference type="ARBA" id="ARBA00022777"/>
    </source>
</evidence>
<dbReference type="InterPro" id="IPR050351">
    <property type="entry name" value="BphY/WalK/GraS-like"/>
</dbReference>
<keyword evidence="6 11" id="KW-0418">Kinase</keyword>
<dbReference type="GO" id="GO:0016036">
    <property type="term" value="P:cellular response to phosphate starvation"/>
    <property type="evidence" value="ECO:0007669"/>
    <property type="project" value="TreeGrafter"/>
</dbReference>
<dbReference type="InterPro" id="IPR004358">
    <property type="entry name" value="Sig_transdc_His_kin-like_C"/>
</dbReference>
<dbReference type="PANTHER" id="PTHR45453">
    <property type="entry name" value="PHOSPHATE REGULON SENSOR PROTEIN PHOR"/>
    <property type="match status" value="1"/>
</dbReference>
<gene>
    <name evidence="11" type="ORF">BR63_17845</name>
</gene>
<dbReference type="InterPro" id="IPR036097">
    <property type="entry name" value="HisK_dim/P_sf"/>
</dbReference>
<dbReference type="Gene3D" id="1.10.287.130">
    <property type="match status" value="1"/>
</dbReference>
<dbReference type="PROSITE" id="PS50109">
    <property type="entry name" value="HIS_KIN"/>
    <property type="match status" value="1"/>
</dbReference>
<keyword evidence="5" id="KW-0808">Transferase</keyword>
<dbReference type="SMART" id="SM00388">
    <property type="entry name" value="HisKA"/>
    <property type="match status" value="1"/>
</dbReference>
<evidence type="ECO:0000256" key="2">
    <source>
        <dbReference type="ARBA" id="ARBA00004370"/>
    </source>
</evidence>
<comment type="catalytic activity">
    <reaction evidence="1">
        <text>ATP + protein L-histidine = ADP + protein N-phospho-L-histidine.</text>
        <dbReference type="EC" id="2.7.13.3"/>
    </reaction>
</comment>
<dbReference type="InterPro" id="IPR005467">
    <property type="entry name" value="His_kinase_dom"/>
</dbReference>
<evidence type="ECO:0000256" key="8">
    <source>
        <dbReference type="ARBA" id="ARBA00023136"/>
    </source>
</evidence>
<dbReference type="FunFam" id="1.10.287.130:FF:000001">
    <property type="entry name" value="Two-component sensor histidine kinase"/>
    <property type="match status" value="1"/>
</dbReference>
<feature type="transmembrane region" description="Helical" evidence="9">
    <location>
        <begin position="12"/>
        <end position="31"/>
    </location>
</feature>
<dbReference type="CDD" id="cd00082">
    <property type="entry name" value="HisKA"/>
    <property type="match status" value="1"/>
</dbReference>
<evidence type="ECO:0000256" key="5">
    <source>
        <dbReference type="ARBA" id="ARBA00022679"/>
    </source>
</evidence>
<dbReference type="Pfam" id="PF00512">
    <property type="entry name" value="HisKA"/>
    <property type="match status" value="1"/>
</dbReference>
<dbReference type="KEGG" id="tfr:BR63_17845"/>
<dbReference type="FunFam" id="3.30.565.10:FF:000006">
    <property type="entry name" value="Sensor histidine kinase WalK"/>
    <property type="match status" value="1"/>
</dbReference>
<dbReference type="SMART" id="SM00387">
    <property type="entry name" value="HATPase_c"/>
    <property type="match status" value="1"/>
</dbReference>
<dbReference type="EC" id="2.7.13.3" evidence="3"/>
<dbReference type="PANTHER" id="PTHR45453:SF1">
    <property type="entry name" value="PHOSPHATE REGULON SENSOR PROTEIN PHOR"/>
    <property type="match status" value="1"/>
</dbReference>
<proteinExistence type="predicted"/>
<evidence type="ECO:0000256" key="3">
    <source>
        <dbReference type="ARBA" id="ARBA00012438"/>
    </source>
</evidence>
<sequence>MFNNLRIKLTLINVLVVGLILLVMMSGIYVANSKIILRQSEQIMRVMAAEAVSGSKSQLPERQRRIFNYFFAKVDKNGQLIDTSPNLPITQEQLALLLEKVSHLSPHKGKVSLNNIESYRYLKHSLTDAGETVYVFVNTRSEKEILRNLLAALIVSGLIGLALTFFGSLFLADRALIPIKKSWQRQKDFIADASHELRTPLAVIQTNLELVLDNPRETVESQFKWLENIQIESKRMTKLVDDLLFLARADFHEEMQDMACFPLDLAVKEALAPFEPVAVKKGITLESSIVPNLSILGNETRLKQLIVILLDNAIKYTPAGGSIVLELKDKGSHIEISVQDSGEGIETVHLEKIFERFYRVDKARSRQSGGTGLGLAIAECIVKEHRGTIKVFSTPGQGTTFQVSLPKSSRRGR</sequence>
<dbReference type="CDD" id="cd00075">
    <property type="entry name" value="HATPase"/>
    <property type="match status" value="1"/>
</dbReference>
<dbReference type="Pfam" id="PF02518">
    <property type="entry name" value="HATPase_c"/>
    <property type="match status" value="1"/>
</dbReference>
<protein>
    <recommendedName>
        <fullName evidence="3">histidine kinase</fullName>
        <ecNumber evidence="3">2.7.13.3</ecNumber>
    </recommendedName>
</protein>
<dbReference type="Proteomes" id="UP000515847">
    <property type="component" value="Chromosome"/>
</dbReference>
<keyword evidence="4" id="KW-0597">Phosphoprotein</keyword>
<dbReference type="SUPFAM" id="SSF47384">
    <property type="entry name" value="Homodimeric domain of signal transducing histidine kinase"/>
    <property type="match status" value="1"/>
</dbReference>
<evidence type="ECO:0000313" key="12">
    <source>
        <dbReference type="Proteomes" id="UP000515847"/>
    </source>
</evidence>
<feature type="transmembrane region" description="Helical" evidence="9">
    <location>
        <begin position="149"/>
        <end position="172"/>
    </location>
</feature>
<organism evidence="11 12">
    <name type="scientific">Thermanaerosceptrum fracticalcis</name>
    <dbReference type="NCBI Taxonomy" id="1712410"/>
    <lineage>
        <taxon>Bacteria</taxon>
        <taxon>Bacillati</taxon>
        <taxon>Bacillota</taxon>
        <taxon>Clostridia</taxon>
        <taxon>Eubacteriales</taxon>
        <taxon>Peptococcaceae</taxon>
        <taxon>Thermanaerosceptrum</taxon>
    </lineage>
</organism>
<name>A0A7G6E7A4_THEFR</name>
<dbReference type="InterPro" id="IPR036890">
    <property type="entry name" value="HATPase_C_sf"/>
</dbReference>
<dbReference type="AlphaFoldDB" id="A0A7G6E7A4"/>
<comment type="subcellular location">
    <subcellularLocation>
        <location evidence="2">Membrane</location>
    </subcellularLocation>
</comment>
<evidence type="ECO:0000256" key="4">
    <source>
        <dbReference type="ARBA" id="ARBA00022553"/>
    </source>
</evidence>
<evidence type="ECO:0000256" key="1">
    <source>
        <dbReference type="ARBA" id="ARBA00000085"/>
    </source>
</evidence>
<keyword evidence="9" id="KW-0812">Transmembrane</keyword>
<keyword evidence="9" id="KW-1133">Transmembrane helix</keyword>
<dbReference type="GO" id="GO:0004721">
    <property type="term" value="F:phosphoprotein phosphatase activity"/>
    <property type="evidence" value="ECO:0007669"/>
    <property type="project" value="TreeGrafter"/>
</dbReference>
<keyword evidence="12" id="KW-1185">Reference proteome</keyword>
<dbReference type="RefSeq" id="WP_034423527.1">
    <property type="nucleotide sequence ID" value="NZ_CP045798.1"/>
</dbReference>